<sequence length="44" mass="5496">MDIFGYVQFLKMKNRIEKKKKKIFFPTRVGMFLTCLVFLWRDFM</sequence>
<name>A0A6C0CPX0_9ZZZZ</name>
<accession>A0A6C0CPX0</accession>
<evidence type="ECO:0000313" key="2">
    <source>
        <dbReference type="EMBL" id="QHT06531.1"/>
    </source>
</evidence>
<proteinExistence type="predicted"/>
<evidence type="ECO:0000256" key="1">
    <source>
        <dbReference type="SAM" id="Phobius"/>
    </source>
</evidence>
<protein>
    <submittedName>
        <fullName evidence="2">Uncharacterized protein</fullName>
    </submittedName>
</protein>
<keyword evidence="1" id="KW-0812">Transmembrane</keyword>
<keyword evidence="1" id="KW-0472">Membrane</keyword>
<dbReference type="EMBL" id="MN739469">
    <property type="protein sequence ID" value="QHT06531.1"/>
    <property type="molecule type" value="Genomic_DNA"/>
</dbReference>
<organism evidence="2">
    <name type="scientific">viral metagenome</name>
    <dbReference type="NCBI Taxonomy" id="1070528"/>
    <lineage>
        <taxon>unclassified sequences</taxon>
        <taxon>metagenomes</taxon>
        <taxon>organismal metagenomes</taxon>
    </lineage>
</organism>
<keyword evidence="1" id="KW-1133">Transmembrane helix</keyword>
<reference evidence="2" key="1">
    <citation type="journal article" date="2020" name="Nature">
        <title>Giant virus diversity and host interactions through global metagenomics.</title>
        <authorList>
            <person name="Schulz F."/>
            <person name="Roux S."/>
            <person name="Paez-Espino D."/>
            <person name="Jungbluth S."/>
            <person name="Walsh D.A."/>
            <person name="Denef V.J."/>
            <person name="McMahon K.D."/>
            <person name="Konstantinidis K.T."/>
            <person name="Eloe-Fadrosh E.A."/>
            <person name="Kyrpides N.C."/>
            <person name="Woyke T."/>
        </authorList>
    </citation>
    <scope>NUCLEOTIDE SEQUENCE</scope>
    <source>
        <strain evidence="2">GVMAG-M-3300021425-30</strain>
    </source>
</reference>
<dbReference type="AlphaFoldDB" id="A0A6C0CPX0"/>
<feature type="transmembrane region" description="Helical" evidence="1">
    <location>
        <begin position="23"/>
        <end position="40"/>
    </location>
</feature>